<dbReference type="STRING" id="78346.BRUM_1094"/>
<dbReference type="SUPFAM" id="SSF47781">
    <property type="entry name" value="RuvA domain 2-like"/>
    <property type="match status" value="1"/>
</dbReference>
<dbReference type="EMBL" id="JGZL01000007">
    <property type="protein sequence ID" value="KFI89874.1"/>
    <property type="molecule type" value="Genomic_DNA"/>
</dbReference>
<dbReference type="GO" id="GO:0006281">
    <property type="term" value="P:DNA repair"/>
    <property type="evidence" value="ECO:0007669"/>
    <property type="project" value="InterPro"/>
</dbReference>
<reference evidence="4 5" key="1">
    <citation type="submission" date="2014-03" db="EMBL/GenBank/DDBJ databases">
        <title>Genomics of Bifidobacteria.</title>
        <authorList>
            <person name="Ventura M."/>
            <person name="Milani C."/>
            <person name="Lugli G.A."/>
        </authorList>
    </citation>
    <scope>NUCLEOTIDE SEQUENCE [LARGE SCALE GENOMIC DNA]</scope>
    <source>
        <strain evidence="4 5">LMG 21811</strain>
    </source>
</reference>
<dbReference type="PANTHER" id="PTHR21180">
    <property type="entry name" value="ENDONUCLEASE/EXONUCLEASE/PHOSPHATASE FAMILY DOMAIN-CONTAINING PROTEIN 1"/>
    <property type="match status" value="1"/>
</dbReference>
<feature type="domain" description="Helix-hairpin-helix DNA-binding motif class 1" evidence="3">
    <location>
        <begin position="250"/>
        <end position="269"/>
    </location>
</feature>
<dbReference type="GO" id="GO:0015627">
    <property type="term" value="C:type II protein secretion system complex"/>
    <property type="evidence" value="ECO:0007669"/>
    <property type="project" value="TreeGrafter"/>
</dbReference>
<feature type="transmembrane region" description="Helical" evidence="2">
    <location>
        <begin position="124"/>
        <end position="150"/>
    </location>
</feature>
<feature type="compositionally biased region" description="Low complexity" evidence="1">
    <location>
        <begin position="162"/>
        <end position="209"/>
    </location>
</feature>
<organism evidence="4 5">
    <name type="scientific">Bifidobacterium ruminantium</name>
    <dbReference type="NCBI Taxonomy" id="78346"/>
    <lineage>
        <taxon>Bacteria</taxon>
        <taxon>Bacillati</taxon>
        <taxon>Actinomycetota</taxon>
        <taxon>Actinomycetes</taxon>
        <taxon>Bifidobacteriales</taxon>
        <taxon>Bifidobacteriaceae</taxon>
        <taxon>Bifidobacterium</taxon>
    </lineage>
</organism>
<dbReference type="GO" id="GO:0003677">
    <property type="term" value="F:DNA binding"/>
    <property type="evidence" value="ECO:0007669"/>
    <property type="project" value="InterPro"/>
</dbReference>
<dbReference type="InterPro" id="IPR051675">
    <property type="entry name" value="Endo/Exo/Phosphatase_dom_1"/>
</dbReference>
<comment type="caution">
    <text evidence="4">The sequence shown here is derived from an EMBL/GenBank/DDBJ whole genome shotgun (WGS) entry which is preliminary data.</text>
</comment>
<keyword evidence="2" id="KW-0812">Transmembrane</keyword>
<dbReference type="Pfam" id="PF12836">
    <property type="entry name" value="HHH_3"/>
    <property type="match status" value="1"/>
</dbReference>
<feature type="region of interest" description="Disordered" evidence="1">
    <location>
        <begin position="92"/>
        <end position="118"/>
    </location>
</feature>
<keyword evidence="5" id="KW-1185">Reference proteome</keyword>
<evidence type="ECO:0000313" key="5">
    <source>
        <dbReference type="Proteomes" id="UP000029078"/>
    </source>
</evidence>
<keyword evidence="2" id="KW-1133">Transmembrane helix</keyword>
<feature type="domain" description="Helix-hairpin-helix DNA-binding motif class 1" evidence="3">
    <location>
        <begin position="220"/>
        <end position="239"/>
    </location>
</feature>
<dbReference type="InterPro" id="IPR004509">
    <property type="entry name" value="Competence_ComEA_HhH"/>
</dbReference>
<dbReference type="Proteomes" id="UP000029078">
    <property type="component" value="Unassembled WGS sequence"/>
</dbReference>
<evidence type="ECO:0000259" key="3">
    <source>
        <dbReference type="SMART" id="SM00278"/>
    </source>
</evidence>
<evidence type="ECO:0000256" key="2">
    <source>
        <dbReference type="SAM" id="Phobius"/>
    </source>
</evidence>
<proteinExistence type="predicted"/>
<dbReference type="InterPro" id="IPR010994">
    <property type="entry name" value="RuvA_2-like"/>
</dbReference>
<protein>
    <submittedName>
        <fullName evidence="4">Putative competence protein ComEA</fullName>
    </submittedName>
</protein>
<keyword evidence="2" id="KW-0472">Membrane</keyword>
<dbReference type="InterPro" id="IPR003583">
    <property type="entry name" value="Hlx-hairpin-Hlx_DNA-bd_motif"/>
</dbReference>
<dbReference type="eggNOG" id="COG1555">
    <property type="taxonomic scope" value="Bacteria"/>
</dbReference>
<dbReference type="PANTHER" id="PTHR21180:SF32">
    <property type="entry name" value="ENDONUCLEASE_EXONUCLEASE_PHOSPHATASE FAMILY DOMAIN-CONTAINING PROTEIN 1"/>
    <property type="match status" value="1"/>
</dbReference>
<dbReference type="AlphaFoldDB" id="A0A087D2X4"/>
<feature type="region of interest" description="Disordered" evidence="1">
    <location>
        <begin position="162"/>
        <end position="210"/>
    </location>
</feature>
<evidence type="ECO:0000313" key="4">
    <source>
        <dbReference type="EMBL" id="KFI89874.1"/>
    </source>
</evidence>
<dbReference type="Gene3D" id="1.10.150.320">
    <property type="entry name" value="Photosystem II 12 kDa extrinsic protein"/>
    <property type="match status" value="1"/>
</dbReference>
<dbReference type="NCBIfam" id="TIGR00426">
    <property type="entry name" value="competence protein ComEA helix-hairpin-helix repeat region"/>
    <property type="match status" value="1"/>
</dbReference>
<name>A0A087D2X4_BIFRU</name>
<gene>
    <name evidence="4" type="ORF">BRUM_1094</name>
</gene>
<evidence type="ECO:0000256" key="1">
    <source>
        <dbReference type="SAM" id="MobiDB-lite"/>
    </source>
</evidence>
<accession>A0A087D2X4</accession>
<dbReference type="SMART" id="SM00278">
    <property type="entry name" value="HhH1"/>
    <property type="match status" value="2"/>
</dbReference>
<dbReference type="GO" id="GO:0015628">
    <property type="term" value="P:protein secretion by the type II secretion system"/>
    <property type="evidence" value="ECO:0007669"/>
    <property type="project" value="TreeGrafter"/>
</dbReference>
<sequence>MFSDHRGRSGWTMCPCILQLGCMGTFVSRSKRFIQASRVAGGDMDVPLATIRLRGLSLPGNVPRRGAPVGPRTEEPDEPSYFMEQAVSKRTAHGAKPTLAELSGVRPADGADDMERPKRDRPRLAFRPFHALVAILALSCALCASLTMLVQQAMHYGAMQRSQTAQSQEQSKQQQSQQTGQEAPQQAPQQTQTTQEPQEQPAEPTQPQSNQIDINTAGLEELQTLKGVGPVTAQRILDYRARIGRFDSIDQLLEVKGIGAKTLAKFREQACVR</sequence>